<feature type="chain" id="PRO_5046073695" evidence="1">
    <location>
        <begin position="22"/>
        <end position="508"/>
    </location>
</feature>
<accession>A0ABT0C138</accession>
<feature type="signal peptide" evidence="1">
    <location>
        <begin position="1"/>
        <end position="21"/>
    </location>
</feature>
<dbReference type="Proteomes" id="UP001165444">
    <property type="component" value="Unassembled WGS sequence"/>
</dbReference>
<proteinExistence type="predicted"/>
<keyword evidence="1" id="KW-0732">Signal</keyword>
<gene>
    <name evidence="2" type="ORF">MUN53_08985</name>
</gene>
<protein>
    <submittedName>
        <fullName evidence="2">DUF3078 domain-containing protein</fullName>
    </submittedName>
</protein>
<dbReference type="InterPro" id="IPR021428">
    <property type="entry name" value="DUF3078"/>
</dbReference>
<comment type="caution">
    <text evidence="2">The sequence shown here is derived from an EMBL/GenBank/DDBJ whole genome shotgun (WGS) entry which is preliminary data.</text>
</comment>
<evidence type="ECO:0000256" key="1">
    <source>
        <dbReference type="SAM" id="SignalP"/>
    </source>
</evidence>
<dbReference type="EMBL" id="JAKZMM010000019">
    <property type="protein sequence ID" value="MCJ2380742.1"/>
    <property type="molecule type" value="Genomic_DNA"/>
</dbReference>
<dbReference type="PROSITE" id="PS51257">
    <property type="entry name" value="PROKAR_LIPOPROTEIN"/>
    <property type="match status" value="1"/>
</dbReference>
<name>A0ABT0C138_9BACT</name>
<reference evidence="2 3" key="1">
    <citation type="submission" date="2022-03" db="EMBL/GenBank/DDBJ databases">
        <title>Parabacteroides sp. nov. isolated from swine feces.</title>
        <authorList>
            <person name="Bak J.E."/>
        </authorList>
    </citation>
    <scope>NUCLEOTIDE SEQUENCE [LARGE SCALE GENOMIC DNA]</scope>
    <source>
        <strain evidence="2 3">AGMB00274</strain>
    </source>
</reference>
<dbReference type="RefSeq" id="WP_243324918.1">
    <property type="nucleotide sequence ID" value="NZ_JAKZMM010000019.1"/>
</dbReference>
<sequence>MKRIVIIFLFWCLGWTGCLFAQDTVTFVPVVNTSEVDSGSLQDTVMTIDERDLPDLRSRLEELNVDYQSPIPLNERLRKLLTKDELRMSPEATWLIASFYDRSNQFGPDVTFRDTIIVNPLFLPILFKGNYLPKNLVFYDTKALDPKYKPAPLMPNDTIAAFKDYFMAQASADSAHRYVETHYPMYFRYTQASLPQDAVKAKVIKKEITEDFPLVVTKDVTFDDVTAPTKFIPERRYWTSHFESSLQVAQNYISPNWHKGGTSSLNLNNREYFIYNYERGKVKIANELEIKNNVYTAPNDTLRSYKVSDDVFRIHTNIGFLAFSKWYYTLDSEFKTQLLSSYGENSDLRQAGFLAPFSINASLGMKYDLNKTFKKKNKSLSFNVNIGALAYTFKKTIDDEIDLGRHFQKKEGTEEYKTKQHQFGSTINATLNFQFNKNISWYSRFYYNTSYTHIEGEWENRFTFAWSRFFSSNITLNMRYDDGVAKNEDFDSYLQINELLSFGFNYKW</sequence>
<organism evidence="2 3">
    <name type="scientific">Parabacteroides faecalis</name>
    <dbReference type="NCBI Taxonomy" id="2924040"/>
    <lineage>
        <taxon>Bacteria</taxon>
        <taxon>Pseudomonadati</taxon>
        <taxon>Bacteroidota</taxon>
        <taxon>Bacteroidia</taxon>
        <taxon>Bacteroidales</taxon>
        <taxon>Tannerellaceae</taxon>
        <taxon>Parabacteroides</taxon>
    </lineage>
</organism>
<keyword evidence="3" id="KW-1185">Reference proteome</keyword>
<dbReference type="Pfam" id="PF11276">
    <property type="entry name" value="DUF3078"/>
    <property type="match status" value="1"/>
</dbReference>
<evidence type="ECO:0000313" key="2">
    <source>
        <dbReference type="EMBL" id="MCJ2380742.1"/>
    </source>
</evidence>
<evidence type="ECO:0000313" key="3">
    <source>
        <dbReference type="Proteomes" id="UP001165444"/>
    </source>
</evidence>